<keyword evidence="1 3" id="KW-0547">Nucleotide-binding</keyword>
<dbReference type="InterPro" id="IPR000719">
    <property type="entry name" value="Prot_kinase_dom"/>
</dbReference>
<evidence type="ECO:0000256" key="1">
    <source>
        <dbReference type="ARBA" id="ARBA00022741"/>
    </source>
</evidence>
<evidence type="ECO:0000259" key="6">
    <source>
        <dbReference type="PROSITE" id="PS50011"/>
    </source>
</evidence>
<feature type="compositionally biased region" description="Polar residues" evidence="5">
    <location>
        <begin position="53"/>
        <end position="64"/>
    </location>
</feature>
<name>A0A0L0HFQ7_SPIPD</name>
<dbReference type="PROSITE" id="PS00108">
    <property type="entry name" value="PROTEIN_KINASE_ST"/>
    <property type="match status" value="1"/>
</dbReference>
<dbReference type="OMA" id="IIRGQVY"/>
<keyword evidence="2 3" id="KW-0067">ATP-binding</keyword>
<dbReference type="GO" id="GO:0004674">
    <property type="term" value="F:protein serine/threonine kinase activity"/>
    <property type="evidence" value="ECO:0007669"/>
    <property type="project" value="UniProtKB-KW"/>
</dbReference>
<evidence type="ECO:0000256" key="3">
    <source>
        <dbReference type="PROSITE-ProRule" id="PRU10141"/>
    </source>
</evidence>
<accession>A0A0L0HFQ7</accession>
<organism evidence="7 8">
    <name type="scientific">Spizellomyces punctatus (strain DAOM BR117)</name>
    <dbReference type="NCBI Taxonomy" id="645134"/>
    <lineage>
        <taxon>Eukaryota</taxon>
        <taxon>Fungi</taxon>
        <taxon>Fungi incertae sedis</taxon>
        <taxon>Chytridiomycota</taxon>
        <taxon>Chytridiomycota incertae sedis</taxon>
        <taxon>Chytridiomycetes</taxon>
        <taxon>Spizellomycetales</taxon>
        <taxon>Spizellomycetaceae</taxon>
        <taxon>Spizellomyces</taxon>
    </lineage>
</organism>
<protein>
    <submittedName>
        <fullName evidence="7">CAMK/CAMKL/PASK protein kinase</fullName>
    </submittedName>
</protein>
<dbReference type="RefSeq" id="XP_016607648.1">
    <property type="nucleotide sequence ID" value="XM_016753234.1"/>
</dbReference>
<dbReference type="OrthoDB" id="10252171at2759"/>
<dbReference type="VEuPathDB" id="FungiDB:SPPG_04996"/>
<dbReference type="eggNOG" id="KOG1152">
    <property type="taxonomic scope" value="Eukaryota"/>
</dbReference>
<dbReference type="Pfam" id="PF00069">
    <property type="entry name" value="Pkinase"/>
    <property type="match status" value="2"/>
</dbReference>
<evidence type="ECO:0000313" key="7">
    <source>
        <dbReference type="EMBL" id="KNC99608.1"/>
    </source>
</evidence>
<dbReference type="SUPFAM" id="SSF56112">
    <property type="entry name" value="Protein kinase-like (PK-like)"/>
    <property type="match status" value="1"/>
</dbReference>
<dbReference type="STRING" id="645134.A0A0L0HFQ7"/>
<proteinExistence type="inferred from homology"/>
<keyword evidence="7" id="KW-0418">Kinase</keyword>
<dbReference type="Gene3D" id="1.10.510.10">
    <property type="entry name" value="Transferase(Phosphotransferase) domain 1"/>
    <property type="match status" value="1"/>
</dbReference>
<sequence length="472" mass="52771">MTVVSVHSNSMHAYGAVAKSVLPSANPCALESTEGKRAARVLHANVTAISSNPLESLHSENGQTGRRVRVQAPECRRVDSGYYSGVPSSAERATPPPRSSSLGLSLDEDAPLPAPCTVTRTSIPMPRSYQVTEVSTPRSFSVYGRSAPDPINTASPQTMSEREFANNPLHPRFLAKYSIQGELGFGATGFVVAARRLEDGQAVAVKFMFKDRIPVENWLRDRQLGTVPLEIFILKRLDHENIVRYLDFYEDKKFFYLVMETHGIPWVNFKDENTVPSPTTTAAALKARRPSRRASQDLFECIEQNPFMQERDVRHIFSQIATAVAYLHQNNIVHRDIKDENIVIDLYKNVKLIDFGNAAFIPRSERDYFDRFYGTMHCAAPEILRGEKYRGPEQDVWALGVLLYTLAFSQTPFKDAAGIMTGRYATPRFSRSSPLLGLLSCLLEPNVAKRATMDDVLRHEWISGQGTVVSVD</sequence>
<dbReference type="InParanoid" id="A0A0L0HFQ7"/>
<feature type="binding site" evidence="3">
    <location>
        <position position="206"/>
    </location>
    <ligand>
        <name>ATP</name>
        <dbReference type="ChEBI" id="CHEBI:30616"/>
    </ligand>
</feature>
<evidence type="ECO:0000256" key="4">
    <source>
        <dbReference type="RuleBase" id="RU000304"/>
    </source>
</evidence>
<dbReference type="EMBL" id="KQ257457">
    <property type="protein sequence ID" value="KNC99608.1"/>
    <property type="molecule type" value="Genomic_DNA"/>
</dbReference>
<dbReference type="GO" id="GO:0045719">
    <property type="term" value="P:negative regulation of glycogen biosynthetic process"/>
    <property type="evidence" value="ECO:0007669"/>
    <property type="project" value="TreeGrafter"/>
</dbReference>
<dbReference type="FunFam" id="1.10.510.10:FF:000571">
    <property type="entry name" value="Maternal embryonic leucine zipper kinase"/>
    <property type="match status" value="1"/>
</dbReference>
<dbReference type="AlphaFoldDB" id="A0A0L0HFQ7"/>
<dbReference type="SMART" id="SM00220">
    <property type="entry name" value="S_TKc"/>
    <property type="match status" value="1"/>
</dbReference>
<dbReference type="FunFam" id="3.30.200.20:FF:000314">
    <property type="entry name" value="Serine/threonine protein kinase"/>
    <property type="match status" value="1"/>
</dbReference>
<dbReference type="GO" id="GO:0005524">
    <property type="term" value="F:ATP binding"/>
    <property type="evidence" value="ECO:0007669"/>
    <property type="project" value="UniProtKB-UniRule"/>
</dbReference>
<gene>
    <name evidence="7" type="ORF">SPPG_04996</name>
</gene>
<evidence type="ECO:0000256" key="5">
    <source>
        <dbReference type="SAM" id="MobiDB-lite"/>
    </source>
</evidence>
<comment type="similarity">
    <text evidence="4">Belongs to the protein kinase superfamily.</text>
</comment>
<feature type="domain" description="Protein kinase" evidence="6">
    <location>
        <begin position="177"/>
        <end position="462"/>
    </location>
</feature>
<dbReference type="PROSITE" id="PS00107">
    <property type="entry name" value="PROTEIN_KINASE_ATP"/>
    <property type="match status" value="1"/>
</dbReference>
<dbReference type="GeneID" id="27688416"/>
<dbReference type="InterPro" id="IPR017441">
    <property type="entry name" value="Protein_kinase_ATP_BS"/>
</dbReference>
<keyword evidence="8" id="KW-1185">Reference proteome</keyword>
<dbReference type="PANTHER" id="PTHR24346:SF72">
    <property type="entry name" value="CAMK PROTEIN KINASE"/>
    <property type="match status" value="1"/>
</dbReference>
<dbReference type="InterPro" id="IPR008271">
    <property type="entry name" value="Ser/Thr_kinase_AS"/>
</dbReference>
<feature type="region of interest" description="Disordered" evidence="5">
    <location>
        <begin position="53"/>
        <end position="112"/>
    </location>
</feature>
<evidence type="ECO:0000256" key="2">
    <source>
        <dbReference type="ARBA" id="ARBA00022840"/>
    </source>
</evidence>
<dbReference type="Gene3D" id="3.30.200.20">
    <property type="entry name" value="Phosphorylase Kinase, domain 1"/>
    <property type="match status" value="1"/>
</dbReference>
<keyword evidence="4" id="KW-0723">Serine/threonine-protein kinase</keyword>
<dbReference type="Proteomes" id="UP000053201">
    <property type="component" value="Unassembled WGS sequence"/>
</dbReference>
<dbReference type="GO" id="GO:0035556">
    <property type="term" value="P:intracellular signal transduction"/>
    <property type="evidence" value="ECO:0007669"/>
    <property type="project" value="TreeGrafter"/>
</dbReference>
<dbReference type="GO" id="GO:0005829">
    <property type="term" value="C:cytosol"/>
    <property type="evidence" value="ECO:0007669"/>
    <property type="project" value="TreeGrafter"/>
</dbReference>
<dbReference type="PANTHER" id="PTHR24346">
    <property type="entry name" value="MAP/MICROTUBULE AFFINITY-REGULATING KINASE"/>
    <property type="match status" value="1"/>
</dbReference>
<evidence type="ECO:0000313" key="8">
    <source>
        <dbReference type="Proteomes" id="UP000053201"/>
    </source>
</evidence>
<keyword evidence="7" id="KW-0808">Transferase</keyword>
<dbReference type="PROSITE" id="PS50011">
    <property type="entry name" value="PROTEIN_KINASE_DOM"/>
    <property type="match status" value="1"/>
</dbReference>
<dbReference type="InterPro" id="IPR011009">
    <property type="entry name" value="Kinase-like_dom_sf"/>
</dbReference>
<dbReference type="GO" id="GO:0005634">
    <property type="term" value="C:nucleus"/>
    <property type="evidence" value="ECO:0007669"/>
    <property type="project" value="TreeGrafter"/>
</dbReference>
<reference evidence="7 8" key="1">
    <citation type="submission" date="2009-08" db="EMBL/GenBank/DDBJ databases">
        <title>The Genome Sequence of Spizellomyces punctatus strain DAOM BR117.</title>
        <authorList>
            <consortium name="The Broad Institute Genome Sequencing Platform"/>
            <person name="Russ C."/>
            <person name="Cuomo C."/>
            <person name="Shea T."/>
            <person name="Young S.K."/>
            <person name="Zeng Q."/>
            <person name="Koehrsen M."/>
            <person name="Haas B."/>
            <person name="Borodovsky M."/>
            <person name="Guigo R."/>
            <person name="Alvarado L."/>
            <person name="Berlin A."/>
            <person name="Bochicchio J."/>
            <person name="Borenstein D."/>
            <person name="Chapman S."/>
            <person name="Chen Z."/>
            <person name="Engels R."/>
            <person name="Freedman E."/>
            <person name="Gellesch M."/>
            <person name="Goldberg J."/>
            <person name="Griggs A."/>
            <person name="Gujja S."/>
            <person name="Heiman D."/>
            <person name="Hepburn T."/>
            <person name="Howarth C."/>
            <person name="Jen D."/>
            <person name="Larson L."/>
            <person name="Lewis B."/>
            <person name="Mehta T."/>
            <person name="Park D."/>
            <person name="Pearson M."/>
            <person name="Roberts A."/>
            <person name="Saif S."/>
            <person name="Shenoy N."/>
            <person name="Sisk P."/>
            <person name="Stolte C."/>
            <person name="Sykes S."/>
            <person name="Thomson T."/>
            <person name="Walk T."/>
            <person name="White J."/>
            <person name="Yandava C."/>
            <person name="Burger G."/>
            <person name="Gray M.W."/>
            <person name="Holland P.W.H."/>
            <person name="King N."/>
            <person name="Lang F.B.F."/>
            <person name="Roger A.J."/>
            <person name="Ruiz-Trillo I."/>
            <person name="Lander E."/>
            <person name="Nusbaum C."/>
        </authorList>
    </citation>
    <scope>NUCLEOTIDE SEQUENCE [LARGE SCALE GENOMIC DNA]</scope>
    <source>
        <strain evidence="7 8">DAOM BR117</strain>
    </source>
</reference>